<dbReference type="AlphaFoldDB" id="A0A9N7RAD3"/>
<protein>
    <recommendedName>
        <fullName evidence="2">DUF1985 domain-containing protein</fullName>
    </recommendedName>
</protein>
<name>A0A9N7RAD3_STRHE</name>
<proteinExistence type="predicted"/>
<dbReference type="Proteomes" id="UP001153555">
    <property type="component" value="Unassembled WGS sequence"/>
</dbReference>
<keyword evidence="4" id="KW-1185">Reference proteome</keyword>
<dbReference type="EMBL" id="CACSLK010024474">
    <property type="protein sequence ID" value="CAA0822985.1"/>
    <property type="molecule type" value="Genomic_DNA"/>
</dbReference>
<organism evidence="3 4">
    <name type="scientific">Striga hermonthica</name>
    <name type="common">Purple witchweed</name>
    <name type="synonym">Buchnera hermonthica</name>
    <dbReference type="NCBI Taxonomy" id="68872"/>
    <lineage>
        <taxon>Eukaryota</taxon>
        <taxon>Viridiplantae</taxon>
        <taxon>Streptophyta</taxon>
        <taxon>Embryophyta</taxon>
        <taxon>Tracheophyta</taxon>
        <taxon>Spermatophyta</taxon>
        <taxon>Magnoliopsida</taxon>
        <taxon>eudicotyledons</taxon>
        <taxon>Gunneridae</taxon>
        <taxon>Pentapetalae</taxon>
        <taxon>asterids</taxon>
        <taxon>lamiids</taxon>
        <taxon>Lamiales</taxon>
        <taxon>Orobanchaceae</taxon>
        <taxon>Buchnereae</taxon>
        <taxon>Striga</taxon>
    </lineage>
</organism>
<feature type="compositionally biased region" description="Acidic residues" evidence="1">
    <location>
        <begin position="260"/>
        <end position="278"/>
    </location>
</feature>
<evidence type="ECO:0000313" key="4">
    <source>
        <dbReference type="Proteomes" id="UP001153555"/>
    </source>
</evidence>
<gene>
    <name evidence="3" type="ORF">SHERM_20210</name>
</gene>
<dbReference type="PANTHER" id="PTHR48449">
    <property type="entry name" value="DUF1985 DOMAIN-CONTAINING PROTEIN"/>
    <property type="match status" value="1"/>
</dbReference>
<evidence type="ECO:0000313" key="3">
    <source>
        <dbReference type="EMBL" id="CAA0822985.1"/>
    </source>
</evidence>
<dbReference type="Pfam" id="PF09331">
    <property type="entry name" value="DUF1985"/>
    <property type="match status" value="1"/>
</dbReference>
<evidence type="ECO:0000259" key="2">
    <source>
        <dbReference type="Pfam" id="PF09331"/>
    </source>
</evidence>
<sequence length="278" mass="32614">MELALPVNIVHQVLRRTLKASENDKDAVWFRFGEKEARFGSQEFCLVTGFKIVEDDENAYEVPRNNSSHLQLFKEKQGKIKRSDIIEKFHELDNEKDAELKYKMGLVTVLEHVVLSAECETLVNERWFYLVEDLERFNSYPWGNLSYQQTVKLFQRTSFGKEKNPKSIKYSLHGFSLAILIWAFEALPDLGREFAEKRNDLQFLRMYCWKMEKQLRGDQLNTFFDRAEVAEEEDSVRPDEDEECTATKVQEEGSSSSKVDDDDDEDEEEEEEEKCVST</sequence>
<dbReference type="OrthoDB" id="1930729at2759"/>
<feature type="compositionally biased region" description="Acidic residues" evidence="1">
    <location>
        <begin position="230"/>
        <end position="244"/>
    </location>
</feature>
<accession>A0A9N7RAD3</accession>
<comment type="caution">
    <text evidence="3">The sequence shown here is derived from an EMBL/GenBank/DDBJ whole genome shotgun (WGS) entry which is preliminary data.</text>
</comment>
<dbReference type="InterPro" id="IPR015410">
    <property type="entry name" value="DUF1985"/>
</dbReference>
<evidence type="ECO:0000256" key="1">
    <source>
        <dbReference type="SAM" id="MobiDB-lite"/>
    </source>
</evidence>
<feature type="region of interest" description="Disordered" evidence="1">
    <location>
        <begin position="230"/>
        <end position="278"/>
    </location>
</feature>
<feature type="domain" description="DUF1985" evidence="2">
    <location>
        <begin position="22"/>
        <end position="152"/>
    </location>
</feature>
<dbReference type="PANTHER" id="PTHR48449:SF1">
    <property type="entry name" value="DUF1985 DOMAIN-CONTAINING PROTEIN"/>
    <property type="match status" value="1"/>
</dbReference>
<reference evidence="3" key="1">
    <citation type="submission" date="2019-12" db="EMBL/GenBank/DDBJ databases">
        <authorList>
            <person name="Scholes J."/>
        </authorList>
    </citation>
    <scope>NUCLEOTIDE SEQUENCE</scope>
</reference>